<feature type="domain" description="DUF11" evidence="9">
    <location>
        <begin position="4977"/>
        <end position="5084"/>
    </location>
</feature>
<comment type="subcellular location">
    <subcellularLocation>
        <location evidence="1">Cell envelope</location>
    </subcellularLocation>
    <subcellularLocation>
        <location evidence="2">Cell outer membrane</location>
    </subcellularLocation>
    <subcellularLocation>
        <location evidence="3">Secreted</location>
    </subcellularLocation>
</comment>
<dbReference type="GO" id="GO:0005576">
    <property type="term" value="C:extracellular region"/>
    <property type="evidence" value="ECO:0007669"/>
    <property type="project" value="UniProtKB-SubCell"/>
</dbReference>
<feature type="domain" description="DUF11" evidence="9">
    <location>
        <begin position="3020"/>
        <end position="3127"/>
    </location>
</feature>
<feature type="domain" description="DUF11" evidence="9">
    <location>
        <begin position="5223"/>
        <end position="5326"/>
    </location>
</feature>
<evidence type="ECO:0000256" key="7">
    <source>
        <dbReference type="ARBA" id="ARBA00023237"/>
    </source>
</evidence>
<feature type="domain" description="DUF11" evidence="9">
    <location>
        <begin position="4615"/>
        <end position="4721"/>
    </location>
</feature>
<dbReference type="Pfam" id="PF01345">
    <property type="entry name" value="DUF11"/>
    <property type="match status" value="27"/>
</dbReference>
<gene>
    <name evidence="10" type="primary">pmp6_6</name>
    <name evidence="10" type="ORF">MBFIL_15190</name>
</gene>
<feature type="domain" description="DUF11" evidence="9">
    <location>
        <begin position="5701"/>
        <end position="5809"/>
    </location>
</feature>
<dbReference type="Pfam" id="PF02415">
    <property type="entry name" value="Chlam_PMP"/>
    <property type="match status" value="7"/>
</dbReference>
<dbReference type="Gene3D" id="2.60.40.1170">
    <property type="entry name" value="Mu homology domain, subdomain B"/>
    <property type="match status" value="2"/>
</dbReference>
<feature type="domain" description="DUF11" evidence="9">
    <location>
        <begin position="4009"/>
        <end position="4116"/>
    </location>
</feature>
<dbReference type="InterPro" id="IPR001434">
    <property type="entry name" value="OmcB-like_DUF11"/>
</dbReference>
<dbReference type="NCBIfam" id="TIGR01451">
    <property type="entry name" value="B_ant_repeat"/>
    <property type="match status" value="27"/>
</dbReference>
<dbReference type="InterPro" id="IPR012334">
    <property type="entry name" value="Pectin_lyas_fold"/>
</dbReference>
<evidence type="ECO:0000313" key="10">
    <source>
        <dbReference type="EMBL" id="KZX11122.1"/>
    </source>
</evidence>
<proteinExistence type="predicted"/>
<feature type="domain" description="DUF11" evidence="9">
    <location>
        <begin position="5822"/>
        <end position="5932"/>
    </location>
</feature>
<organism evidence="10 11">
    <name type="scientific">Methanobrevibacter filiformis</name>
    <dbReference type="NCBI Taxonomy" id="55758"/>
    <lineage>
        <taxon>Archaea</taxon>
        <taxon>Methanobacteriati</taxon>
        <taxon>Methanobacteriota</taxon>
        <taxon>Methanomada group</taxon>
        <taxon>Methanobacteria</taxon>
        <taxon>Methanobacteriales</taxon>
        <taxon>Methanobacteriaceae</taxon>
        <taxon>Methanobrevibacter</taxon>
    </lineage>
</organism>
<dbReference type="Proteomes" id="UP000077066">
    <property type="component" value="Unassembled WGS sequence"/>
</dbReference>
<comment type="caution">
    <text evidence="10">The sequence shown here is derived from an EMBL/GenBank/DDBJ whole genome shotgun (WGS) entry which is preliminary data.</text>
</comment>
<feature type="domain" description="DUF11" evidence="9">
    <location>
        <begin position="3770"/>
        <end position="3874"/>
    </location>
</feature>
<feature type="domain" description="DUF11" evidence="9">
    <location>
        <begin position="2898"/>
        <end position="3006"/>
    </location>
</feature>
<evidence type="ECO:0000256" key="3">
    <source>
        <dbReference type="ARBA" id="ARBA00004613"/>
    </source>
</evidence>
<evidence type="ECO:0000313" key="11">
    <source>
        <dbReference type="Proteomes" id="UP000077066"/>
    </source>
</evidence>
<dbReference type="InterPro" id="IPR003368">
    <property type="entry name" value="POMP_repeat"/>
</dbReference>
<keyword evidence="11" id="KW-1185">Reference proteome</keyword>
<dbReference type="InterPro" id="IPR011050">
    <property type="entry name" value="Pectin_lyase_fold/virulence"/>
</dbReference>
<dbReference type="Gene3D" id="2.160.20.10">
    <property type="entry name" value="Single-stranded right-handed beta-helix, Pectin lyase-like"/>
    <property type="match status" value="3"/>
</dbReference>
<dbReference type="RefSeq" id="WP_211261741.1">
    <property type="nucleotide sequence ID" value="NZ_LWMT01000255.1"/>
</dbReference>
<keyword evidence="5" id="KW-0732">Signal</keyword>
<dbReference type="OrthoDB" id="71559at2157"/>
<feature type="domain" description="DUF11" evidence="9">
    <location>
        <begin position="4131"/>
        <end position="4237"/>
    </location>
</feature>
<feature type="domain" description="DUF11" evidence="9">
    <location>
        <begin position="2777"/>
        <end position="2883"/>
    </location>
</feature>
<keyword evidence="4" id="KW-0964">Secreted</keyword>
<sequence length="6034" mass="644792">MSYSNFTGNNGSSTGGAIYSTNAVNIDYSNFISNSRAIHLVPGDTRSNISNSNFTNNTVAMYISSNYTSVTQNNIINNNQGIVIYGTASRILGVKINYNRIFNNTNTTGYDLENLGNVNATLNWWGSNNPKINVGSPANYFIVNISNINPNTLNYSLVLNNGNVEYDLSLMPDFNGSISSSLGVDIFDAKDNNILTYSPEYVHIEVDNYGFVLSTDVYVNATGGNDNNDGSSWDTALVSINKALWMVKENGIIHIAGDSVGIVYSGVLNRNQLINITNVTLSGEYGKVNITGEGTSNIFNVTVAGVNLVNLTLTNGRSPNNGGAIYIALGSSLNIDNCTFVSNIATYNGSSIYNNGVLAIQGSNFTGTTAGNGNIFNNGTNLNISNSTFSNNNANGYGGAIYNFANGPVTISDSIFTNNNASSYNGGAIYNTRGDINISRSNFTSNGNNYANYGNNIYNALGNTIIITDSSFLNNSVAIYNQGNLTILDTNFASNPIGITNNGANSNTTVINSSFTSNAIGISNEGKFNLDNSSFINNNNTGISNTGTFITDNSNFINNSNTGISNTGTFNLNNSNFTYNNGNTAGIYNTGGTFVVDNSNFINNTGSTSGAIYNSAKLNVSNSNFTGNTGSTSGAIYSIAGLNVIYSNFISNSRAIYSGPGDTRSNISNSNFTNNGMALYIYSNSTSITQNNIINNNQGIFISTTRVNGVKVNYNRIFNNTNGTGYDLENLGSANATLNWWGNNNPKISGGTPANYFIVNISNMNLITLDYSLVLNIGSDYDLSLLPDFNGSISYNNGSSDIFNAKEDNTLAYSPEYVDIVVDNYRFIESIYVYVNATGGNDNNNGTTWTSSLATIEQALKQVSNGGTIYLAGSNYNNTNGLDLNNTKLIINKTINFVGASALSGEVIINGLNNGRLFNITSGQNVTFTNITFANSYLTGSGNNGAIYINNSNVTFTNSNFVNNTAYDGGAIYYNGTNYSGTSYNGTNSELIINNSTFTNNKASNNGGAIYNIGSFNLSGSNFINNSANFGGAVYNVGIDFLANENNFINNTATNNYGGAILNYGNNSSFINNNFTNNKALYIGGAILDYGNNTVFINNNFTNNAVTTTSTSYNYGGAIVSVGIDNTVINNTFINNTARSGGAISASGANFTINNSLFLNNSGAYGGAINSTGPNFVLGSNITFVNNSATAYGGAIYNTGVNFTVGNDSTFANNNNNNNNIFINNSATTNGGAIYNTGVNFTIGDNSIFVNNSAINGSIIYNYGGTGFVLGNNSTFVNNSAIGWGGIYNTGVNFTVGNDSTFANNFVRDHDGAAIYNTGSGFIVGNNSNFINNTVGGNGAVIYNTGPNFITGDNSTFVNNSATGYGGVIYNTGSGFVVGNSSIFIHNSATSNGGAIYNTGASFIVGNSSTFVSNSAINGSAIYIQAGSITVNYNRFYNNVGNGQVYINGGTASLDYNWWGDSNNPEEKSVKRNSGTLTLNNYFIVEVNSVLINETSGQTTFEYTFSINDSSDYELDLLPDFNGNLRDKDGQTNITFDAKVNNSYIISITPESTNRLKFTVDSFYAVFFTEISSAYVNATGGSDDNFGTGWDDALATIEKALEYVQDGGTIYLAGNSYNNSNSLGLRNTNLVISKNLTFVGVTALGGEVILDGLNSNARIFSINSGLNVTFLNITFVNSKLTGTNNNGSAIYVNTNSLVTIINSNFINNSAYSGGAIYNVATNLSIINSTFKNNNASYSGGAILNTGINFTILNSNFINNSAINGGGAVNNTGANFTVNNSNFTNNTAVYGGAMRTGGIYNLISNNSFINNSAGADGGAILSYGVNFTLLSNILLNNSARYGGALYTLGAGANISYNRFYNNHANDTTVGDNQYLVNAGGTGTANYNWWGNNTNPLLGSIQLYNTGTITLTNYFQAEVITTLINIASGETTFEYSFHLNDSSAFDSNLLPNFDGSITDKNGEINIILIPENNSYILNITPESTNKVKFAIDGFRAIFFNDNNMTYVNATGGSDDNWGTSWDDALATIEKALEYVQDGGTIYIAGNNYNNTNGLPLKNTNLNINKNVTLMGATALSGEVIIDGLNSNNRLFNILSGSNVTFINLTLANTKFTSSYGSVYVNNGAILNLIGSNLINNTAVSGGAIYNHGTLNIQNSSFINNTASSEGGAITNIGGTNSGGTLNIRNSSFINSSAGARGGAIYNSGLNVIIENNVLFDNNRGTYAGGAIYNYGTNMTIRNNVSFINNYATSTSPNENYGGGAIYNYRNMNLFISDTLFENNHNTDVGGAIDNWGAMTVINSAFTNNYATLTATYLGEQDGAAGAIMHDGSGLIIINTTFTGNYAAHAGAIDNRNGGNTLITNCTFIGNHVTTHGGAINNHANILNVTVIDSVFINNTAGDRGGAMDIQNTPMNVTNCTFVNNSAVNSGGAISCTSQRTNITFAEFDGNSAKTGGAIYVSGGSYLNVFSSNFINNRATVSAGALYSSGGSYVVVNYNRFYRNTLNGNTEGAVYFSSSNGNANYNWWGTNNNPIGNNATLATGILNNWYVLRLSLNYTLSTISNATFNYLILEPASLSYNLTLNDPTLAHSPDRLPYFLVNVNVLNQTIPFNGTSGDIRIVSFAQDDIILYNLTDEYAINALSDDEDVILKIKAAVNDRLSIIKIADVYVVSHYDTVTFTIVVTNEGPSTITNVKFTDLLDSRFELINYTGGISYDNTTGIWELGDIEGYGSVTLTMTVNATGLGEVTNLAWNVTADQELDDPDINSSVEIDILPLVNVTIIKVVNVTGNYTTHIGDTVKYTINITNHGPDATLANVFVYEMLSEKLEYVNHTSTHGTFDSPSGIWHIGTLDVNETATLEIEAIILESGTIVNTAELNTEIPNLNNNTTVTVEFEVGDVNVSIIKVSNATGSNNVGDIINYTITIINYGLTNATGVYVYDNLNTSKVQYIDHSASIGSYNPITGMWNISDLNSGETVELNITVLIIGTGNIINTANVTTNETNTNNKTNDTEIFNVDNEINVTIIKVSNATENNHVGDNITYTITIFNDGLTNATDVYVMDNLDFTKVQFISASASIGTYNNTSGIWTIGNIDAGTNATLYINVTITGTGIIVNTANVTTTETNINNKTNDTEVFNVTDEVNVTIIKVSNATENNHVGDNVTYTITIFNDGLTNASDVYVMDNLDFTKVQFISASASIGTYNNTSGIWTIGNLEAGTNATLYINVIITGTGIIVNTANVTTTETNINNKTNDTEVFNVTDDVNVTIIKVSNATANNHVGDNITYTITIINYGLTNATDVYAIDNLDHTKVQFINAYASTGTYNNIEGIWTIGNLTAGTSATLYINVTITGTGIIANNANVTTSENNTNNQTNDTEIFNVTDDVNVTIIKVSNATANDRVYTGVVSAKPKSLSNATVNNYVGDNITYTITIINYGLTNATNVYVMDNLDYSKVQFISASASMGTYNNTTGIWTIGNLEAGASVTLDIEVTIIGTGIIFNNANVTTNENNINNQTNDTEIFNVGDEVNVTIIKVSNATENNHVGDNITYTITIINDGLTNASDVYVMDNLDYSKVQFISASASMGTYNNTTGRWTIGNLEAGTSVTLYINVTITGTGIVFNNANVTTNENNTNNQTNDTEIFNVTDEVNVTIIKVSNATENNYVGDNITYTITIINNGLTNATDVYVMDNLDHTKVQFIDAFTNTGTYNNTTGIWTIGNLEAGASVTLYINVTITGTGIIANTANVTTHENNINNKTNDTEIFNVTDDVNVTIIKISNATASNHVGDNITYTITIINHGLTNASDVYVMDNLDYTKVQFISASASMGTYNNTTGIWTIGNLEVGASVTLYINVTITGTGIVFNNANLTTSENNTNNQTNDTEIFNVTDEVNVTIIKISNATANNHVGDNINYTITIINFGLTNATNVYVMDNLDYSKVQFIDAFTNTGTYNNTTGIWTIGNLEAGASVTLDIEVTIIGTGIIFNNANVTTNENNINNQTNDTEIFNVGDEVNVTIIKVSNATENNHVGDNITYTITIINDGLTNATDVYAMDNLDHSKVQFISASASIGTYDNTTGIWTIGNLEAGTSVTLYINVTITGTGIIANTANVTTNENNTNNQTNDTEIFNVTDEVNVTIIKVSNATVNNHVGDNITYTITIINYGLTNATDVYVMDNLDYTKVQFISASASMGTYNSTTGIWTVGNLEAGASVTLYINVTITGTGIIANTANVTTNENNTNNQTNDTEIFNVTDDVNVTIIKVSNATENNHVGDNITYTITIINNGLTNASDVYVMDNLDYSKVQFISASASMGTYNNTTGIWTIGNLEAGASVTLYINVTITGTGIIANNANVTTHENNINNKTNDTEIFNVTDEVNVTIIKISNATVSNHVGDSITYTITVINHGLTNASDVYVMDNLDYTKVQFISASASMGTYNNTTGIWTIGNLEAGTSVTLDIEVTIIGTGIVFNNANVTTNENNINNQTNDTEIFNVGDEVNVTIIKVSNATENNHVGDNITYTITVINHGLTNASDVYVMDNLDHTKVQFISASASMGTYNNTTGRWTIGNLEAGTTATLTINVTITGTGIIFNNANVTTNENNTNNQTNDTEIFNVSDEVNVTIIKVSNATVNNHVGDNVTYTITVINYGLTNASDVYVMDNLDHTKLQFISASASMGTYNNTTGRWTIGNLEAGTSATLYINVTITGTGIIANTANVTTSENNTNNQTNDTEIFNVTDEVNVTIIKVSNATVNNHVGDNVTYTITVINYGLTNASDVYVMDNLDYTKVQFISASASMGAYNNVTGRWTIGDLEAGATATLTINVTIIGTGIIFNNANVTTSENNTNNQTNDTEIFNVSDEVNVTIIKVSNATVNNHVGDNVTYTITIINYGLTNASDVYVMDNLDHNKVQFISASASMGTYNNTTGRWTIGDLDAGTTATLTINVTITGTGIIFNNANVTTSENNTNNQTNDTEIFNVADDVNVTIIKVSNATVNNHVGDNVTYTITIINHGLTNASDVYVMDNLDYTKVQFISASASMGAYNNVTGRWTIGDLEAGATATLTINVTIIGTGIIFNNANVTTSENNTNNQTNDTEIFNVSDEVNVTIIKVSNATVNNHVGDNVTYTITVINYGLTNASDVFVMDNLDYTKVQFINASASMGAYDNATGRWTIGDLEAGATATLIINVTITGTGIIFNNANVTTSENNTNNQTNDTEIFNVTDEVNATIIKISNATENNHVGDNVTYTITVINYGLTNASDVFVMDNLDYTKVQFINASASIGTYNNTTGRWTIGNLEAGTSATLYINVTITGTRIIANTANVTTSENNTNNQTNDTEIFNVTDEVNVTIIKVSNATVNNHVGDNVTYTITVINYGLTNASDVYVMDNLDYTKVQFISASASMGVYNNVTGRWTIGDLEAGATATLTINVTIIGTGIVFNNANVTTSESNTNNQTNDTEIFNVSDDVDVTIIKVSNATVNNHVGDNVTYTITIINYGLTNASDVYVMDNLDHTKVQFISASASIGMYDNVTGKWTIGNLTAGTNATLFINVTTTGTGIIANTANVTTSENNTNNETNDTVIFNVTDDVNVTIIKVSNATVNNHIGDNVTYTITIINYGLTNATGVYVVDNLDYTKIQYINASANTGTYDNTTGIWTIGNLTSGTTATLTINVTIMGIGTIINTANVTTSENNTNNQTNDTEIFNVTDEVNVTIIKISNATEINYVGDSVIYTITIVNYGLTNATGVYVVDNLDYTKLQFNDASASIGIYDNTTGIWTIGNLTVGTNATLNINVTITGIGTVINTASLITHEDNTNNQTNDTVIFNVSDDVNVTIIKVSNATEINYVGDTITYTIIIINQGPTNATGVYVTDNLDHSKIQFINASATQGSYDVGEGIWTVGNLEAGANVTLTINVTVTSEGIIVNTATVNTNENNTNDQINDTATFIANTTEEPIINETEDKINYTPNIPIPPVENDTDKGDDITFEHKENEPIEPEPIVKHPMKAKAVAMKTTGVPLIVIIMVLSLFGLISIKRKSSHSLKVEKDN</sequence>
<feature type="domain" description="DUF11" evidence="9">
    <location>
        <begin position="5341"/>
        <end position="5447"/>
    </location>
</feature>
<keyword evidence="6 8" id="KW-0472">Membrane</keyword>
<keyword evidence="8" id="KW-1133">Transmembrane helix</keyword>
<dbReference type="PANTHER" id="PTHR34819:SF3">
    <property type="entry name" value="CELL SURFACE PROTEIN"/>
    <property type="match status" value="1"/>
</dbReference>
<feature type="domain" description="DUF11" evidence="9">
    <location>
        <begin position="3646"/>
        <end position="3753"/>
    </location>
</feature>
<evidence type="ECO:0000256" key="6">
    <source>
        <dbReference type="ARBA" id="ARBA00023136"/>
    </source>
</evidence>
<feature type="domain" description="DUF11" evidence="9">
    <location>
        <begin position="5456"/>
        <end position="5567"/>
    </location>
</feature>
<evidence type="ECO:0000259" key="9">
    <source>
        <dbReference type="Pfam" id="PF01345"/>
    </source>
</evidence>
<keyword evidence="8" id="KW-0812">Transmembrane</keyword>
<keyword evidence="7" id="KW-0998">Cell outer membrane</keyword>
<feature type="domain" description="DUF11" evidence="9">
    <location>
        <begin position="3405"/>
        <end position="3510"/>
    </location>
</feature>
<accession>A0A165ZSY3</accession>
<dbReference type="EMBL" id="LWMT01000255">
    <property type="protein sequence ID" value="KZX11122.1"/>
    <property type="molecule type" value="Genomic_DNA"/>
</dbReference>
<evidence type="ECO:0000256" key="2">
    <source>
        <dbReference type="ARBA" id="ARBA00004442"/>
    </source>
</evidence>
<feature type="domain" description="DUF11" evidence="9">
    <location>
        <begin position="3525"/>
        <end position="3632"/>
    </location>
</feature>
<feature type="domain" description="DUF11" evidence="9">
    <location>
        <begin position="4736"/>
        <end position="4842"/>
    </location>
</feature>
<feature type="domain" description="DUF11" evidence="9">
    <location>
        <begin position="4857"/>
        <end position="4963"/>
    </location>
</feature>
<feature type="domain" description="DUF11" evidence="9">
    <location>
        <begin position="4251"/>
        <end position="4358"/>
    </location>
</feature>
<feature type="domain" description="DUF11" evidence="9">
    <location>
        <begin position="4493"/>
        <end position="4600"/>
    </location>
</feature>
<feature type="domain" description="DUF11" evidence="9">
    <location>
        <begin position="5099"/>
        <end position="5205"/>
    </location>
</feature>
<feature type="transmembrane region" description="Helical" evidence="8">
    <location>
        <begin position="6002"/>
        <end position="6020"/>
    </location>
</feature>
<feature type="domain" description="DUF11" evidence="9">
    <location>
        <begin position="3141"/>
        <end position="3248"/>
    </location>
</feature>
<dbReference type="PANTHER" id="PTHR34819">
    <property type="entry name" value="LARGE CYSTEINE-RICH PERIPLASMIC PROTEIN OMCB"/>
    <property type="match status" value="1"/>
</dbReference>
<feature type="domain" description="DUF11" evidence="9">
    <location>
        <begin position="3263"/>
        <end position="3369"/>
    </location>
</feature>
<evidence type="ECO:0000256" key="8">
    <source>
        <dbReference type="SAM" id="Phobius"/>
    </source>
</evidence>
<dbReference type="InterPro" id="IPR006626">
    <property type="entry name" value="PbH1"/>
</dbReference>
<dbReference type="PATRIC" id="fig|55758.3.peg.1715"/>
<feature type="domain" description="DUF11" evidence="9">
    <location>
        <begin position="4377"/>
        <end position="4478"/>
    </location>
</feature>
<protein>
    <submittedName>
        <fullName evidence="10">Putative outer membrane protein pmp6</fullName>
    </submittedName>
</protein>
<reference evidence="10 11" key="1">
    <citation type="submission" date="2016-04" db="EMBL/GenBank/DDBJ databases">
        <title>Genome sequence of Methanobrevibacter filiformis DSM 11501.</title>
        <authorList>
            <person name="Poehlein A."/>
            <person name="Seedorf H."/>
            <person name="Daniel R."/>
        </authorList>
    </citation>
    <scope>NUCLEOTIDE SEQUENCE [LARGE SCALE GENOMIC DNA]</scope>
    <source>
        <strain evidence="10 11">DSM 11501</strain>
    </source>
</reference>
<dbReference type="InterPro" id="IPR047589">
    <property type="entry name" value="DUF11_rpt"/>
</dbReference>
<dbReference type="InterPro" id="IPR051172">
    <property type="entry name" value="Chlamydia_OmcB"/>
</dbReference>
<evidence type="ECO:0000256" key="1">
    <source>
        <dbReference type="ARBA" id="ARBA00004196"/>
    </source>
</evidence>
<dbReference type="SUPFAM" id="SSF51126">
    <property type="entry name" value="Pectin lyase-like"/>
    <property type="match status" value="5"/>
</dbReference>
<evidence type="ECO:0000256" key="4">
    <source>
        <dbReference type="ARBA" id="ARBA00022525"/>
    </source>
</evidence>
<evidence type="ECO:0000256" key="5">
    <source>
        <dbReference type="ARBA" id="ARBA00022729"/>
    </source>
</evidence>
<feature type="domain" description="DUF11" evidence="9">
    <location>
        <begin position="3892"/>
        <end position="3994"/>
    </location>
</feature>
<dbReference type="SMART" id="SM00710">
    <property type="entry name" value="PbH1"/>
    <property type="match status" value="43"/>
</dbReference>
<feature type="domain" description="DUF11" evidence="9">
    <location>
        <begin position="2654"/>
        <end position="2759"/>
    </location>
</feature>
<feature type="domain" description="DUF11" evidence="9">
    <location>
        <begin position="5582"/>
        <end position="5689"/>
    </location>
</feature>
<name>A0A165ZSY3_9EURY</name>